<evidence type="ECO:0008006" key="4">
    <source>
        <dbReference type="Google" id="ProtNLM"/>
    </source>
</evidence>
<evidence type="ECO:0000256" key="1">
    <source>
        <dbReference type="SAM" id="SignalP"/>
    </source>
</evidence>
<dbReference type="STRING" id="413434.SAMN04488132_103224"/>
<name>A0A1T4M776_9BACT</name>
<dbReference type="AlphaFoldDB" id="A0A1T4M776"/>
<dbReference type="Gene3D" id="1.25.40.10">
    <property type="entry name" value="Tetratricopeptide repeat domain"/>
    <property type="match status" value="1"/>
</dbReference>
<reference evidence="2 3" key="1">
    <citation type="submission" date="2017-02" db="EMBL/GenBank/DDBJ databases">
        <authorList>
            <person name="Peterson S.W."/>
        </authorList>
    </citation>
    <scope>NUCLEOTIDE SEQUENCE [LARGE SCALE GENOMIC DNA]</scope>
    <source>
        <strain evidence="2 3">DSM 22335</strain>
    </source>
</reference>
<keyword evidence="1" id="KW-0732">Signal</keyword>
<organism evidence="2 3">
    <name type="scientific">Sediminibacterium ginsengisoli</name>
    <dbReference type="NCBI Taxonomy" id="413434"/>
    <lineage>
        <taxon>Bacteria</taxon>
        <taxon>Pseudomonadati</taxon>
        <taxon>Bacteroidota</taxon>
        <taxon>Chitinophagia</taxon>
        <taxon>Chitinophagales</taxon>
        <taxon>Chitinophagaceae</taxon>
        <taxon>Sediminibacterium</taxon>
    </lineage>
</organism>
<feature type="chain" id="PRO_5013273056" description="Tetratricopeptide repeat-containing protein" evidence="1">
    <location>
        <begin position="19"/>
        <end position="291"/>
    </location>
</feature>
<dbReference type="RefSeq" id="WP_078830710.1">
    <property type="nucleotide sequence ID" value="NZ_FUWH01000003.1"/>
</dbReference>
<keyword evidence="3" id="KW-1185">Reference proteome</keyword>
<accession>A0A1T4M776</accession>
<dbReference type="Proteomes" id="UP000190888">
    <property type="component" value="Unassembled WGS sequence"/>
</dbReference>
<gene>
    <name evidence="2" type="ORF">SAMN04488132_103224</name>
</gene>
<dbReference type="OrthoDB" id="676362at2"/>
<protein>
    <recommendedName>
        <fullName evidence="4">Tetratricopeptide repeat-containing protein</fullName>
    </recommendedName>
</protein>
<evidence type="ECO:0000313" key="2">
    <source>
        <dbReference type="EMBL" id="SJZ62870.1"/>
    </source>
</evidence>
<evidence type="ECO:0000313" key="3">
    <source>
        <dbReference type="Proteomes" id="UP000190888"/>
    </source>
</evidence>
<sequence length="291" mass="32877">MKKLFVILLLAIVARSGAQTNALEAKAAYLLAEEHYGKGDMQTALQYLDEAAAKLGSANAKILFLRINVLKELNTKSGSYAVKLDSAIAQFERAPDMSAFNEEKLLEVMKIKLERNRLKNRGSAAEKGIKAFQEENRWYPGMHVDSVVALNKAFFDEHFKKNPSKKGKLSPDGAEIIYDDASLKSYRLIVTKDNRLKTYMHMLFYESDQSDFSKAKQKSQPVLSQYGDLFGYLPEPEILDQSNTGAKIITNLYKWKWQDLKFAVGVQYVTVPPATYTSGCYILLTNDPEFK</sequence>
<dbReference type="InterPro" id="IPR011990">
    <property type="entry name" value="TPR-like_helical_dom_sf"/>
</dbReference>
<proteinExistence type="predicted"/>
<feature type="signal peptide" evidence="1">
    <location>
        <begin position="1"/>
        <end position="18"/>
    </location>
</feature>
<dbReference type="EMBL" id="FUWH01000003">
    <property type="protein sequence ID" value="SJZ62870.1"/>
    <property type="molecule type" value="Genomic_DNA"/>
</dbReference>